<dbReference type="PANTHER" id="PTHR46168">
    <property type="entry name" value="ARMADILLO REPEAT ONLY 4"/>
    <property type="match status" value="1"/>
</dbReference>
<evidence type="ECO:0000256" key="1">
    <source>
        <dbReference type="ARBA" id="ARBA00022737"/>
    </source>
</evidence>
<dbReference type="Pfam" id="PF00514">
    <property type="entry name" value="Arm"/>
    <property type="match status" value="1"/>
</dbReference>
<keyword evidence="1" id="KW-0677">Repeat</keyword>
<dbReference type="Pfam" id="PF25055">
    <property type="entry name" value="DUF7792"/>
    <property type="match status" value="1"/>
</dbReference>
<dbReference type="InterPro" id="IPR036537">
    <property type="entry name" value="Adaptor_Cbl_N_dom_sf"/>
</dbReference>
<dbReference type="AlphaFoldDB" id="A0ABD1LE26"/>
<dbReference type="EMBL" id="JBGMDY010000009">
    <property type="protein sequence ID" value="KAL2321779.1"/>
    <property type="molecule type" value="Genomic_DNA"/>
</dbReference>
<comment type="caution">
    <text evidence="4">The sequence shown here is derived from an EMBL/GenBank/DDBJ whole genome shotgun (WGS) entry which is preliminary data.</text>
</comment>
<evidence type="ECO:0000313" key="5">
    <source>
        <dbReference type="Proteomes" id="UP001603857"/>
    </source>
</evidence>
<organism evidence="4 5">
    <name type="scientific">Flemingia macrophylla</name>
    <dbReference type="NCBI Taxonomy" id="520843"/>
    <lineage>
        <taxon>Eukaryota</taxon>
        <taxon>Viridiplantae</taxon>
        <taxon>Streptophyta</taxon>
        <taxon>Embryophyta</taxon>
        <taxon>Tracheophyta</taxon>
        <taxon>Spermatophyta</taxon>
        <taxon>Magnoliopsida</taxon>
        <taxon>eudicotyledons</taxon>
        <taxon>Gunneridae</taxon>
        <taxon>Pentapetalae</taxon>
        <taxon>rosids</taxon>
        <taxon>fabids</taxon>
        <taxon>Fabales</taxon>
        <taxon>Fabaceae</taxon>
        <taxon>Papilionoideae</taxon>
        <taxon>50 kb inversion clade</taxon>
        <taxon>NPAAA clade</taxon>
        <taxon>indigoferoid/millettioid clade</taxon>
        <taxon>Phaseoleae</taxon>
        <taxon>Flemingia</taxon>
    </lineage>
</organism>
<feature type="domain" description="DUF7792" evidence="3">
    <location>
        <begin position="24"/>
        <end position="146"/>
    </location>
</feature>
<dbReference type="Gene3D" id="1.20.930.20">
    <property type="entry name" value="Adaptor protein Cbl, N-terminal domain"/>
    <property type="match status" value="1"/>
</dbReference>
<reference evidence="4 5" key="1">
    <citation type="submission" date="2024-08" db="EMBL/GenBank/DDBJ databases">
        <title>Insights into the chromosomal genome structure of Flemingia macrophylla.</title>
        <authorList>
            <person name="Ding Y."/>
            <person name="Zhao Y."/>
            <person name="Bi W."/>
            <person name="Wu M."/>
            <person name="Zhao G."/>
            <person name="Gong Y."/>
            <person name="Li W."/>
            <person name="Zhang P."/>
        </authorList>
    </citation>
    <scope>NUCLEOTIDE SEQUENCE [LARGE SCALE GENOMIC DNA]</scope>
    <source>
        <strain evidence="4">DYQJB</strain>
        <tissue evidence="4">Leaf</tissue>
    </source>
</reference>
<dbReference type="InterPro" id="IPR056694">
    <property type="entry name" value="DUF7792"/>
</dbReference>
<protein>
    <recommendedName>
        <fullName evidence="3">DUF7792 domain-containing protein</fullName>
    </recommendedName>
</protein>
<dbReference type="SMART" id="SM00185">
    <property type="entry name" value="ARM"/>
    <property type="match status" value="5"/>
</dbReference>
<keyword evidence="5" id="KW-1185">Reference proteome</keyword>
<dbReference type="InterPro" id="IPR011989">
    <property type="entry name" value="ARM-like"/>
</dbReference>
<sequence length="605" mass="66208">MMGKHNPNPNPNPNPNQEEEKSLQDELLGPILLGERVIKLAQEAESSKVDCAELARKVQVVCDNLRSVVRVVSGSQCAVNERPIRRIVGEVTKNLERTVALVRKCKKHGGVLRQVFSMTTTADFRKVWGLLESSSGDMQWLLSIFDSKGSNVSLPPIASNDPILAWVWTFIYTLQLGQPKDRADAATELGSLARDNDRTKFIILEEGGVLPLLKLLKESSSPDAQVAAAIALVNITTNQDRVVAFLIDSHAVPTIVQVLGDSPMRVRLSVANLVSAMAEEDVLAREEFVRANVTRPLVSLLSMDTILADPMAGRASLHSLVLNLSIAGEANSDGSGRHRRERDREVESPELRNLVKVSCAKALWKLSKGCPLTCRKITETKGLLCLAKIIESETGELQLNCLMAVTEIAAVAESDADLRRAAFKRSAPAAKAVLDQLLRVVKEETDSALQIPAIKAIGYLARNFSGKDPQVLAPLVAQLGNRDVDVASEAAISLGKFVCPENYNYGDHSKAIVEELNGIPKLMSLLQLQINHRQQVHALILLCYLATNVGNSKVLEQERVLGTIERLARPVQAQHPDLKDLFAKAIHQLTLYQPGAQFHRQSLGL</sequence>
<name>A0ABD1LE26_9FABA</name>
<evidence type="ECO:0000256" key="2">
    <source>
        <dbReference type="SAM" id="MobiDB-lite"/>
    </source>
</evidence>
<dbReference type="InterPro" id="IPR016024">
    <property type="entry name" value="ARM-type_fold"/>
</dbReference>
<dbReference type="InterPro" id="IPR000225">
    <property type="entry name" value="Armadillo"/>
</dbReference>
<gene>
    <name evidence="4" type="ORF">Fmac_026158</name>
</gene>
<dbReference type="Proteomes" id="UP001603857">
    <property type="component" value="Unassembled WGS sequence"/>
</dbReference>
<dbReference type="SUPFAM" id="SSF48371">
    <property type="entry name" value="ARM repeat"/>
    <property type="match status" value="1"/>
</dbReference>
<dbReference type="Gene3D" id="1.25.10.10">
    <property type="entry name" value="Leucine-rich Repeat Variant"/>
    <property type="match status" value="2"/>
</dbReference>
<feature type="region of interest" description="Disordered" evidence="2">
    <location>
        <begin position="1"/>
        <end position="23"/>
    </location>
</feature>
<dbReference type="PANTHER" id="PTHR46168:SF15">
    <property type="entry name" value="ARMADILLO REPEAT-CONTAINING DOMAIN-CONTAINING PROTEIN"/>
    <property type="match status" value="1"/>
</dbReference>
<evidence type="ECO:0000313" key="4">
    <source>
        <dbReference type="EMBL" id="KAL2321779.1"/>
    </source>
</evidence>
<evidence type="ECO:0000259" key="3">
    <source>
        <dbReference type="Pfam" id="PF25055"/>
    </source>
</evidence>
<accession>A0ABD1LE26</accession>
<proteinExistence type="predicted"/>